<protein>
    <submittedName>
        <fullName evidence="2">NAD dependent epimerase/dehydratase</fullName>
    </submittedName>
</protein>
<proteinExistence type="predicted"/>
<dbReference type="InterPro" id="IPR036291">
    <property type="entry name" value="NAD(P)-bd_dom_sf"/>
</dbReference>
<dbReference type="EMBL" id="BMPE01000013">
    <property type="protein sequence ID" value="GGL11882.1"/>
    <property type="molecule type" value="Genomic_DNA"/>
</dbReference>
<gene>
    <name evidence="2" type="ORF">GCM10010844_33190</name>
</gene>
<organism evidence="2 3">
    <name type="scientific">Deinococcus radiotolerans</name>
    <dbReference type="NCBI Taxonomy" id="1309407"/>
    <lineage>
        <taxon>Bacteria</taxon>
        <taxon>Thermotogati</taxon>
        <taxon>Deinococcota</taxon>
        <taxon>Deinococci</taxon>
        <taxon>Deinococcales</taxon>
        <taxon>Deinococcaceae</taxon>
        <taxon>Deinococcus</taxon>
    </lineage>
</organism>
<sequence length="211" mass="20950">MNLAVIGAAGGVGRRVAAQAAGAGHGVRALVRTPEQAARLAALGAQPVQGDLTGDWTAVLGGADAVVWAAGAGASGDVQAIDGDALIAVTDELARRRAPGGPARLVVVSSMGVDRPEQMPPFLAAVLRVKARSDAHVQASALAWTVVRPGGLTDAPGTGLIRVGLPAPRGMIARDDVAAVVLACLNDPGSVGRTFEVVAGDTPVAQAIATL</sequence>
<dbReference type="PANTHER" id="PTHR15020:SF50">
    <property type="entry name" value="UPF0659 PROTEIN YMR090W"/>
    <property type="match status" value="1"/>
</dbReference>
<dbReference type="PANTHER" id="PTHR15020">
    <property type="entry name" value="FLAVIN REDUCTASE-RELATED"/>
    <property type="match status" value="1"/>
</dbReference>
<dbReference type="RefSeq" id="WP_189070097.1">
    <property type="nucleotide sequence ID" value="NZ_BMPE01000013.1"/>
</dbReference>
<feature type="domain" description="NAD(P)-binding" evidence="1">
    <location>
        <begin position="7"/>
        <end position="188"/>
    </location>
</feature>
<dbReference type="Pfam" id="PF13460">
    <property type="entry name" value="NAD_binding_10"/>
    <property type="match status" value="1"/>
</dbReference>
<accession>A0ABQ2FNL7</accession>
<evidence type="ECO:0000259" key="1">
    <source>
        <dbReference type="Pfam" id="PF13460"/>
    </source>
</evidence>
<dbReference type="InterPro" id="IPR016040">
    <property type="entry name" value="NAD(P)-bd_dom"/>
</dbReference>
<comment type="caution">
    <text evidence="2">The sequence shown here is derived from an EMBL/GenBank/DDBJ whole genome shotgun (WGS) entry which is preliminary data.</text>
</comment>
<keyword evidence="3" id="KW-1185">Reference proteome</keyword>
<reference evidence="3" key="1">
    <citation type="journal article" date="2019" name="Int. J. Syst. Evol. Microbiol.">
        <title>The Global Catalogue of Microorganisms (GCM) 10K type strain sequencing project: providing services to taxonomists for standard genome sequencing and annotation.</title>
        <authorList>
            <consortium name="The Broad Institute Genomics Platform"/>
            <consortium name="The Broad Institute Genome Sequencing Center for Infectious Disease"/>
            <person name="Wu L."/>
            <person name="Ma J."/>
        </authorList>
    </citation>
    <scope>NUCLEOTIDE SEQUENCE [LARGE SCALE GENOMIC DNA]</scope>
    <source>
        <strain evidence="3">JCM 19173</strain>
    </source>
</reference>
<name>A0ABQ2FNL7_9DEIO</name>
<evidence type="ECO:0000313" key="3">
    <source>
        <dbReference type="Proteomes" id="UP000604341"/>
    </source>
</evidence>
<dbReference type="Gene3D" id="3.40.50.720">
    <property type="entry name" value="NAD(P)-binding Rossmann-like Domain"/>
    <property type="match status" value="1"/>
</dbReference>
<dbReference type="Proteomes" id="UP000604341">
    <property type="component" value="Unassembled WGS sequence"/>
</dbReference>
<dbReference type="SUPFAM" id="SSF51735">
    <property type="entry name" value="NAD(P)-binding Rossmann-fold domains"/>
    <property type="match status" value="1"/>
</dbReference>
<evidence type="ECO:0000313" key="2">
    <source>
        <dbReference type="EMBL" id="GGL11882.1"/>
    </source>
</evidence>